<keyword evidence="2" id="KW-1185">Reference proteome</keyword>
<comment type="caution">
    <text evidence="1">The sequence shown here is derived from an EMBL/GenBank/DDBJ whole genome shotgun (WGS) entry which is preliminary data.</text>
</comment>
<evidence type="ECO:0000313" key="2">
    <source>
        <dbReference type="Proteomes" id="UP000013909"/>
    </source>
</evidence>
<gene>
    <name evidence="1" type="ORF">ADIS_3657</name>
</gene>
<reference evidence="1 2" key="1">
    <citation type="submission" date="2013-02" db="EMBL/GenBank/DDBJ databases">
        <title>A novel strain isolated from Lonar lake, Maharashtra, India.</title>
        <authorList>
            <person name="Singh A."/>
        </authorList>
    </citation>
    <scope>NUCLEOTIDE SEQUENCE [LARGE SCALE GENOMIC DNA]</scope>
    <source>
        <strain evidence="1 2">AK24</strain>
    </source>
</reference>
<organism evidence="1 2">
    <name type="scientific">Lunatimonas lonarensis</name>
    <dbReference type="NCBI Taxonomy" id="1232681"/>
    <lineage>
        <taxon>Bacteria</taxon>
        <taxon>Pseudomonadati</taxon>
        <taxon>Bacteroidota</taxon>
        <taxon>Cytophagia</taxon>
        <taxon>Cytophagales</taxon>
        <taxon>Cyclobacteriaceae</taxon>
    </lineage>
</organism>
<dbReference type="AlphaFoldDB" id="R7ZNS0"/>
<name>R7ZNS0_9BACT</name>
<protein>
    <submittedName>
        <fullName evidence="1">Uncharacterized protein</fullName>
    </submittedName>
</protein>
<dbReference type="PATRIC" id="fig|1288963.3.peg.3650"/>
<accession>R7ZNS0</accession>
<dbReference type="EMBL" id="AQHR01000096">
    <property type="protein sequence ID" value="EON75766.1"/>
    <property type="molecule type" value="Genomic_DNA"/>
</dbReference>
<sequence>MFLTYGPSGANVREFNEMLAEKGISPLRNGYSMIGLGYHTRINDFIFGAELYQGSGPKSLYGDYEIDYRTSRFYFNVGYALTEEGRVQFLHYMSMGVGYMNFQMLKEGRPSDLEAFLSDPRQGYILRKNNIHKGAHYFGGFLTEIGFQLGYDLDIPNMAEAISLVSKFGYSFSPFERAWNLNGIAFDNIQSGAFLRVGAGISLPDRNVFYGDATMSFHFFYGQNQVTTSGINETLEEQGYLPLPKVGGNLGIKVIGENARKMYGLEVWNLSSYGSATDDFAQTLNSIRFYTNFGRQLLKIRNLELGVLGGMGFGTIRYTLENRNKPDFPRLFEEPLYDGTLVSRGLMVKPEMVISYAMPLTSIKLFDLVYGVHAGYEYPLGQYNLGGLSMREFMQGPYLQFSLGIRP</sequence>
<dbReference type="Proteomes" id="UP000013909">
    <property type="component" value="Unassembled WGS sequence"/>
</dbReference>
<proteinExistence type="predicted"/>
<evidence type="ECO:0000313" key="1">
    <source>
        <dbReference type="EMBL" id="EON75766.1"/>
    </source>
</evidence>